<keyword evidence="2" id="KW-0175">Coiled coil</keyword>
<evidence type="ECO:0000313" key="4">
    <source>
        <dbReference type="Proteomes" id="UP000672027"/>
    </source>
</evidence>
<dbReference type="PANTHER" id="PTHR33215:SF12">
    <property type="entry name" value="TRANSPOSASE INSN FOR INSERTION SEQUENCE ELEMENT IS911A-RELATED"/>
    <property type="match status" value="1"/>
</dbReference>
<dbReference type="PANTHER" id="PTHR33215">
    <property type="entry name" value="PROTEIN DISTAL ANTENNA"/>
    <property type="match status" value="1"/>
</dbReference>
<gene>
    <name evidence="3" type="ORF">J8380_14920</name>
</gene>
<evidence type="ECO:0000256" key="1">
    <source>
        <dbReference type="ARBA" id="ARBA00009964"/>
    </source>
</evidence>
<sequence>MTTQKHFSPAFKLEIAKLMVEEQYSIKQACEASGAGETAVKRWKQQYLAEKAGSPLPNKSALTEEQREIQQLKQRIRQLETEREILKKASAFFAKEMS</sequence>
<keyword evidence="4" id="KW-1185">Reference proteome</keyword>
<dbReference type="InterPro" id="IPR002514">
    <property type="entry name" value="Transposase_8"/>
</dbReference>
<dbReference type="Proteomes" id="UP000672027">
    <property type="component" value="Chromosome"/>
</dbReference>
<dbReference type="Pfam" id="PF01527">
    <property type="entry name" value="HTH_Tnp_1"/>
    <property type="match status" value="1"/>
</dbReference>
<dbReference type="EMBL" id="CP072800">
    <property type="protein sequence ID" value="QTR49515.1"/>
    <property type="molecule type" value="Genomic_DNA"/>
</dbReference>
<reference evidence="3 4" key="1">
    <citation type="submission" date="2021-04" db="EMBL/GenBank/DDBJ databases">
        <title>Genomics, taxonomy and metabolism of representatives of sulfur bacteria of the genus Thiothrix: Thiothrix fructosivorans QT, Thiothrix unzii A1T and three new species, Thiothrix subterranea sp. nov., Thiothrix litoralis sp. nov. and 'Candidatus Thiothrix anitrata' sp. nov.</title>
        <authorList>
            <person name="Ravin N.V."/>
            <person name="Smolyakov D."/>
            <person name="Rudenko T.S."/>
            <person name="Mardanov A.V."/>
            <person name="Beletsky A.V."/>
            <person name="Markov N.D."/>
            <person name="Fomenkov A.I."/>
            <person name="Roberts R.J."/>
            <person name="Karnachuk O.V."/>
            <person name="Novikov A."/>
            <person name="Grabovich M.Y."/>
        </authorList>
    </citation>
    <scope>NUCLEOTIDE SEQUENCE [LARGE SCALE GENOMIC DNA]</scope>
    <source>
        <strain evidence="3 4">A52</strain>
    </source>
</reference>
<evidence type="ECO:0000256" key="2">
    <source>
        <dbReference type="SAM" id="Coils"/>
    </source>
</evidence>
<protein>
    <submittedName>
        <fullName evidence="3">Transposase</fullName>
    </submittedName>
</protein>
<organism evidence="3 4">
    <name type="scientific">Candidatus Thiothrix anitrata</name>
    <dbReference type="NCBI Taxonomy" id="2823902"/>
    <lineage>
        <taxon>Bacteria</taxon>
        <taxon>Pseudomonadati</taxon>
        <taxon>Pseudomonadota</taxon>
        <taxon>Gammaproteobacteria</taxon>
        <taxon>Thiotrichales</taxon>
        <taxon>Thiotrichaceae</taxon>
        <taxon>Thiothrix</taxon>
    </lineage>
</organism>
<name>A0ABX7X7L6_9GAMM</name>
<dbReference type="RefSeq" id="WP_210226356.1">
    <property type="nucleotide sequence ID" value="NZ_CP072800.1"/>
</dbReference>
<dbReference type="SUPFAM" id="SSF46689">
    <property type="entry name" value="Homeodomain-like"/>
    <property type="match status" value="1"/>
</dbReference>
<proteinExistence type="inferred from homology"/>
<feature type="coiled-coil region" evidence="2">
    <location>
        <begin position="62"/>
        <end position="89"/>
    </location>
</feature>
<comment type="similarity">
    <text evidence="1">Belongs to the transposase 8 family.</text>
</comment>
<dbReference type="InterPro" id="IPR051839">
    <property type="entry name" value="RD_transcriptional_regulator"/>
</dbReference>
<accession>A0ABX7X7L6</accession>
<dbReference type="InterPro" id="IPR009057">
    <property type="entry name" value="Homeodomain-like_sf"/>
</dbReference>
<evidence type="ECO:0000313" key="3">
    <source>
        <dbReference type="EMBL" id="QTR49515.1"/>
    </source>
</evidence>